<dbReference type="PANTHER" id="PTHR33127">
    <property type="entry name" value="TRANSMEMBRANE PROTEIN"/>
    <property type="match status" value="1"/>
</dbReference>
<proteinExistence type="predicted"/>
<dbReference type="InterPro" id="IPR005174">
    <property type="entry name" value="KIB1-4_b-propeller"/>
</dbReference>
<feature type="domain" description="KIB1-4 beta-propeller" evidence="1">
    <location>
        <begin position="39"/>
        <end position="138"/>
    </location>
</feature>
<keyword evidence="3" id="KW-1185">Reference proteome</keyword>
<dbReference type="AlphaFoldDB" id="A0AAV5KT22"/>
<sequence>MEEETGDRKLVAPQPLPLVVLTQYPSLKFNYFVVTDEEREIKIPPKLRRKEIRTCCHGWIIFSRGRHQYSLWNPFTNERIHLPAIDLKHKHGKCQCQFVLSSPPINCDSMVVLIDTGTPSLNFCRIADKQWTKQPIQDDYAGFSYPATGLEVNRVHYDSAYLFNMEDKTISTSLPSLPYLYLQRINDGSLSFYIMPNADSRLSNYVERQINDHLAANASEILRDTTSDHDQEKAAEAEFDYFGKLPLDVQSVIASPSEPVIRGIEGYNSLPPWLTFWEKGDSVCNFIDPTCCQKYIMTIPDNESKDVTMCYSREGWCLMLHGEGSIFLWKPLAKKIIPLPNLPYKCRTVFGCGFSTSPDSSNCVIVMLCHDAIHRRYYIDFISLKYLDKEWDINFLLECDGKLLSVTVARLGKWLRIFRLDDSETVWVEVENLGNYTLYVSRAFHVSLWLQLPD</sequence>
<feature type="domain" description="KIB1-4 beta-propeller" evidence="1">
    <location>
        <begin position="295"/>
        <end position="376"/>
    </location>
</feature>
<dbReference type="Proteomes" id="UP001054252">
    <property type="component" value="Unassembled WGS sequence"/>
</dbReference>
<dbReference type="PANTHER" id="PTHR33127:SF35">
    <property type="entry name" value="F-BOX DOMAIN-CONTAINING PROTEIN"/>
    <property type="match status" value="1"/>
</dbReference>
<evidence type="ECO:0000313" key="3">
    <source>
        <dbReference type="Proteomes" id="UP001054252"/>
    </source>
</evidence>
<reference evidence="2 3" key="1">
    <citation type="journal article" date="2021" name="Commun. Biol.">
        <title>The genome of Shorea leprosula (Dipterocarpaceae) highlights the ecological relevance of drought in aseasonal tropical rainforests.</title>
        <authorList>
            <person name="Ng K.K.S."/>
            <person name="Kobayashi M.J."/>
            <person name="Fawcett J.A."/>
            <person name="Hatakeyama M."/>
            <person name="Paape T."/>
            <person name="Ng C.H."/>
            <person name="Ang C.C."/>
            <person name="Tnah L.H."/>
            <person name="Lee C.T."/>
            <person name="Nishiyama T."/>
            <person name="Sese J."/>
            <person name="O'Brien M.J."/>
            <person name="Copetti D."/>
            <person name="Mohd Noor M.I."/>
            <person name="Ong R.C."/>
            <person name="Putra M."/>
            <person name="Sireger I.Z."/>
            <person name="Indrioko S."/>
            <person name="Kosugi Y."/>
            <person name="Izuno A."/>
            <person name="Isagi Y."/>
            <person name="Lee S.L."/>
            <person name="Shimizu K.K."/>
        </authorList>
    </citation>
    <scope>NUCLEOTIDE SEQUENCE [LARGE SCALE GENOMIC DNA]</scope>
    <source>
        <strain evidence="2">214</strain>
    </source>
</reference>
<dbReference type="EMBL" id="BPVZ01000077">
    <property type="protein sequence ID" value="GKV27780.1"/>
    <property type="molecule type" value="Genomic_DNA"/>
</dbReference>
<accession>A0AAV5KT22</accession>
<protein>
    <recommendedName>
        <fullName evidence="1">KIB1-4 beta-propeller domain-containing protein</fullName>
    </recommendedName>
</protein>
<evidence type="ECO:0000259" key="1">
    <source>
        <dbReference type="Pfam" id="PF03478"/>
    </source>
</evidence>
<dbReference type="Pfam" id="PF03478">
    <property type="entry name" value="Beta-prop_KIB1-4"/>
    <property type="match status" value="2"/>
</dbReference>
<name>A0AAV5KT22_9ROSI</name>
<gene>
    <name evidence="2" type="ORF">SLEP1_g36911</name>
</gene>
<organism evidence="2 3">
    <name type="scientific">Rubroshorea leprosula</name>
    <dbReference type="NCBI Taxonomy" id="152421"/>
    <lineage>
        <taxon>Eukaryota</taxon>
        <taxon>Viridiplantae</taxon>
        <taxon>Streptophyta</taxon>
        <taxon>Embryophyta</taxon>
        <taxon>Tracheophyta</taxon>
        <taxon>Spermatophyta</taxon>
        <taxon>Magnoliopsida</taxon>
        <taxon>eudicotyledons</taxon>
        <taxon>Gunneridae</taxon>
        <taxon>Pentapetalae</taxon>
        <taxon>rosids</taxon>
        <taxon>malvids</taxon>
        <taxon>Malvales</taxon>
        <taxon>Dipterocarpaceae</taxon>
        <taxon>Rubroshorea</taxon>
    </lineage>
</organism>
<comment type="caution">
    <text evidence="2">The sequence shown here is derived from an EMBL/GenBank/DDBJ whole genome shotgun (WGS) entry which is preliminary data.</text>
</comment>
<evidence type="ECO:0000313" key="2">
    <source>
        <dbReference type="EMBL" id="GKV27780.1"/>
    </source>
</evidence>